<dbReference type="PANTHER" id="PTHR34322:SF2">
    <property type="entry name" value="TRANSPOSASE IS200-LIKE DOMAIN-CONTAINING PROTEIN"/>
    <property type="match status" value="1"/>
</dbReference>
<evidence type="ECO:0000313" key="2">
    <source>
        <dbReference type="EMBL" id="VDH05763.1"/>
    </source>
</evidence>
<accession>A0A7Z9CHN9</accession>
<dbReference type="GO" id="GO:0003677">
    <property type="term" value="F:DNA binding"/>
    <property type="evidence" value="ECO:0007669"/>
    <property type="project" value="InterPro"/>
</dbReference>
<evidence type="ECO:0000313" key="3">
    <source>
        <dbReference type="Proteomes" id="UP000270205"/>
    </source>
</evidence>
<dbReference type="EMBL" id="UYIV01000001">
    <property type="protein sequence ID" value="VDH05763.1"/>
    <property type="molecule type" value="Genomic_DNA"/>
</dbReference>
<dbReference type="PANTHER" id="PTHR34322">
    <property type="entry name" value="TRANSPOSASE, Y1_TNP DOMAIN-CONTAINING"/>
    <property type="match status" value="1"/>
</dbReference>
<comment type="caution">
    <text evidence="2">The sequence shown here is derived from an EMBL/GenBank/DDBJ whole genome shotgun (WGS) entry which is preliminary data.</text>
</comment>
<dbReference type="InterPro" id="IPR036515">
    <property type="entry name" value="Transposase_17_sf"/>
</dbReference>
<organism evidence="2 3">
    <name type="scientific">Bergeyella zoohelcum</name>
    <dbReference type="NCBI Taxonomy" id="1015"/>
    <lineage>
        <taxon>Bacteria</taxon>
        <taxon>Pseudomonadati</taxon>
        <taxon>Bacteroidota</taxon>
        <taxon>Flavobacteriia</taxon>
        <taxon>Flavobacteriales</taxon>
        <taxon>Weeksellaceae</taxon>
        <taxon>Bergeyella</taxon>
    </lineage>
</organism>
<dbReference type="SUPFAM" id="SSF143422">
    <property type="entry name" value="Transposase IS200-like"/>
    <property type="match status" value="1"/>
</dbReference>
<dbReference type="RefSeq" id="WP_125151650.1">
    <property type="nucleotide sequence ID" value="NZ_UYIV01000001.1"/>
</dbReference>
<dbReference type="InterPro" id="IPR002686">
    <property type="entry name" value="Transposase_17"/>
</dbReference>
<dbReference type="Gene3D" id="3.30.70.1290">
    <property type="entry name" value="Transposase IS200-like"/>
    <property type="match status" value="1"/>
</dbReference>
<name>A0A7Z9CHN9_9FLAO</name>
<dbReference type="GO" id="GO:0006313">
    <property type="term" value="P:DNA transposition"/>
    <property type="evidence" value="ECO:0007669"/>
    <property type="project" value="InterPro"/>
</dbReference>
<reference evidence="2 3" key="1">
    <citation type="submission" date="2018-11" db="EMBL/GenBank/DDBJ databases">
        <authorList>
            <consortium name="Pathogen Informatics"/>
        </authorList>
    </citation>
    <scope>NUCLEOTIDE SEQUENCE [LARGE SCALE GENOMIC DNA]</scope>
    <source>
        <strain evidence="2 3">NCTC12929</strain>
    </source>
</reference>
<dbReference type="SMART" id="SM01321">
    <property type="entry name" value="Y1_Tnp"/>
    <property type="match status" value="1"/>
</dbReference>
<protein>
    <submittedName>
        <fullName evidence="2">Transposase and inactivated derivatives</fullName>
    </submittedName>
</protein>
<proteinExistence type="predicted"/>
<dbReference type="GO" id="GO:0004803">
    <property type="term" value="F:transposase activity"/>
    <property type="evidence" value="ECO:0007669"/>
    <property type="project" value="InterPro"/>
</dbReference>
<gene>
    <name evidence="2" type="ORF">NCTC12929_01932</name>
</gene>
<feature type="domain" description="Transposase IS200-like" evidence="1">
    <location>
        <begin position="7"/>
        <end position="139"/>
    </location>
</feature>
<dbReference type="AlphaFoldDB" id="A0A7Z9CHN9"/>
<dbReference type="Proteomes" id="UP000270205">
    <property type="component" value="Unassembled WGS sequence"/>
</dbReference>
<sequence length="197" mass="23974">MEKHYLEKGYFYHIFNRGNNSEPIFFEEDNYLYFLKLIKKYLVPTVDFYAFCLLKNHFHFIIRIKEDSEINALELKYSTIEKPKKIEASLQFSHFFNAYTQAVNKRYKRTGSIFEKSFERIRITNEKYLKQSILYVHHNPIHHHIVKNIDDYKWSSYKIILSDSTTVLKRKEVVELFGDKENFKFTHNNYEVLNLPY</sequence>
<evidence type="ECO:0000259" key="1">
    <source>
        <dbReference type="SMART" id="SM01321"/>
    </source>
</evidence>